<protein>
    <submittedName>
        <fullName evidence="1">Uncharacterized protein</fullName>
    </submittedName>
</protein>
<reference evidence="1" key="1">
    <citation type="journal article" date="2014" name="Int. J. Syst. Evol. Microbiol.">
        <title>Complete genome sequence of Corynebacterium casei LMG S-19264T (=DSM 44701T), isolated from a smear-ripened cheese.</title>
        <authorList>
            <consortium name="US DOE Joint Genome Institute (JGI-PGF)"/>
            <person name="Walter F."/>
            <person name="Albersmeier A."/>
            <person name="Kalinowski J."/>
            <person name="Ruckert C."/>
        </authorList>
    </citation>
    <scope>NUCLEOTIDE SEQUENCE</scope>
    <source>
        <strain evidence="1">CGMCC 1.15179</strain>
    </source>
</reference>
<accession>A0A8J2VE85</accession>
<evidence type="ECO:0000313" key="1">
    <source>
        <dbReference type="EMBL" id="GGE06871.1"/>
    </source>
</evidence>
<comment type="caution">
    <text evidence="1">The sequence shown here is derived from an EMBL/GenBank/DDBJ whole genome shotgun (WGS) entry which is preliminary data.</text>
</comment>
<gene>
    <name evidence="1" type="ORF">GCM10011571_05020</name>
</gene>
<dbReference type="RefSeq" id="WP_188646351.1">
    <property type="nucleotide sequence ID" value="NZ_BMHQ01000002.1"/>
</dbReference>
<organism evidence="1 2">
    <name type="scientific">Marinithermofilum abyssi</name>
    <dbReference type="NCBI Taxonomy" id="1571185"/>
    <lineage>
        <taxon>Bacteria</taxon>
        <taxon>Bacillati</taxon>
        <taxon>Bacillota</taxon>
        <taxon>Bacilli</taxon>
        <taxon>Bacillales</taxon>
        <taxon>Thermoactinomycetaceae</taxon>
        <taxon>Marinithermofilum</taxon>
    </lineage>
</organism>
<sequence length="85" mass="9640">MTTGCPVCNGLSDLYVYCARCGQPLEDIGRLLDLFGDYSPYRPINDLKKTDGIEDDLAYNQCPHSLYCWQCGDYQLHMVAERSLP</sequence>
<reference evidence="1" key="2">
    <citation type="submission" date="2020-09" db="EMBL/GenBank/DDBJ databases">
        <authorList>
            <person name="Sun Q."/>
            <person name="Zhou Y."/>
        </authorList>
    </citation>
    <scope>NUCLEOTIDE SEQUENCE</scope>
    <source>
        <strain evidence="1">CGMCC 1.15179</strain>
    </source>
</reference>
<proteinExistence type="predicted"/>
<dbReference type="AlphaFoldDB" id="A0A8J2VE85"/>
<dbReference type="EMBL" id="BMHQ01000002">
    <property type="protein sequence ID" value="GGE06871.1"/>
    <property type="molecule type" value="Genomic_DNA"/>
</dbReference>
<name>A0A8J2VE85_9BACL</name>
<dbReference type="Proteomes" id="UP000625210">
    <property type="component" value="Unassembled WGS sequence"/>
</dbReference>
<keyword evidence="2" id="KW-1185">Reference proteome</keyword>
<evidence type="ECO:0000313" key="2">
    <source>
        <dbReference type="Proteomes" id="UP000625210"/>
    </source>
</evidence>